<protein>
    <recommendedName>
        <fullName evidence="3">ubiquitinyl hydrolase 1</fullName>
        <ecNumber evidence="3">3.4.19.12</ecNumber>
    </recommendedName>
</protein>
<dbReference type="GO" id="GO:0004843">
    <property type="term" value="F:cysteine-type deubiquitinase activity"/>
    <property type="evidence" value="ECO:0007669"/>
    <property type="project" value="UniProtKB-EC"/>
</dbReference>
<keyword evidence="13" id="KW-0472">Membrane</keyword>
<dbReference type="InterPro" id="IPR038765">
    <property type="entry name" value="Papain-like_cys_pep_sf"/>
</dbReference>
<keyword evidence="13" id="KW-0812">Transmembrane</keyword>
<feature type="region of interest" description="Disordered" evidence="12">
    <location>
        <begin position="901"/>
        <end position="942"/>
    </location>
</feature>
<dbReference type="PROSITE" id="PS50235">
    <property type="entry name" value="USP_3"/>
    <property type="match status" value="1"/>
</dbReference>
<comment type="catalytic activity">
    <reaction evidence="1">
        <text>Thiol-dependent hydrolysis of ester, thioester, amide, peptide and isopeptide bonds formed by the C-terminal Gly of ubiquitin (a 76-residue protein attached to proteins as an intracellular targeting signal).</text>
        <dbReference type="EC" id="3.4.19.12"/>
    </reaction>
</comment>
<dbReference type="SUPFAM" id="SSF54001">
    <property type="entry name" value="Cysteine proteinases"/>
    <property type="match status" value="1"/>
</dbReference>
<evidence type="ECO:0000256" key="8">
    <source>
        <dbReference type="ARBA" id="ARBA00022801"/>
    </source>
</evidence>
<keyword evidence="17" id="KW-1185">Reference proteome</keyword>
<evidence type="ECO:0000256" key="6">
    <source>
        <dbReference type="ARBA" id="ARBA00022771"/>
    </source>
</evidence>
<evidence type="ECO:0000256" key="3">
    <source>
        <dbReference type="ARBA" id="ARBA00012759"/>
    </source>
</evidence>
<evidence type="ECO:0000256" key="4">
    <source>
        <dbReference type="ARBA" id="ARBA00022670"/>
    </source>
</evidence>
<accession>A0AAW0L7Q1</accession>
<feature type="region of interest" description="Disordered" evidence="12">
    <location>
        <begin position="766"/>
        <end position="785"/>
    </location>
</feature>
<dbReference type="PANTHER" id="PTHR24006">
    <property type="entry name" value="UBIQUITIN CARBOXYL-TERMINAL HYDROLASE"/>
    <property type="match status" value="1"/>
</dbReference>
<feature type="compositionally biased region" description="Polar residues" evidence="12">
    <location>
        <begin position="819"/>
        <end position="828"/>
    </location>
</feature>
<evidence type="ECO:0000256" key="7">
    <source>
        <dbReference type="ARBA" id="ARBA00022786"/>
    </source>
</evidence>
<dbReference type="InterPro" id="IPR028889">
    <property type="entry name" value="USP"/>
</dbReference>
<dbReference type="Gene3D" id="3.90.70.10">
    <property type="entry name" value="Cysteine proteinases"/>
    <property type="match status" value="1"/>
</dbReference>
<dbReference type="GO" id="GO:0008270">
    <property type="term" value="F:zinc ion binding"/>
    <property type="evidence" value="ECO:0007669"/>
    <property type="project" value="UniProtKB-KW"/>
</dbReference>
<sequence>MLEPREADIPVLLLFLVVLPLVAYILLGKWSEVTKKRERISLLAQLAAEEAFKAEAMAVGNAIPLVSSSKSGLHVCARCFAPAKTRCSRCKSVRYCSGKCQIIHWRQAHKQECQQLETTSSSSSSPKSVSVEESLHGRVLLNDYMNSQFLGYDNDQGEKVSTDDLTSLSFGVPAVVDYSAIGNSQIPILERTVNKRVSHKPQNELLRGEDKDVIDSCEDASKSRATHLTSDFISSKEAFTRHRSRKSDSVVSEVENLRKHNVNSSNVGQAASRGTMHGSDKYITPPQNTFEPRKSCGFSSSSCMTRNGTNAHQMEYDQDEGDLLKWENSTNAEKINFNSSYEMTATNGNVNAKSGSQALQAKISKLPKSTMKVSGEQYCSEFERKGHIANESSQTDVARMRDIKAAQGSNGVERMGIMKMVGLRKSTKLTRQDAPINNGKRNKKLKMLFPYEEFVKFFQCEVFDLSPRGLLNCGNSCYANAVLQCLTCTKPLITYLIHRSHSRACCVKGWCLMCELEQHVVMLRESGGPLSLSRILMHIRSINFQIGDGSQEDAHEFLRLIIASMQSICLEGLGGENKVDPILQETTFIQHIFGGRLRSKVKCMICHQESERYENIMDLTLEIYGWVESLEDALTQFTATEDLDGENMYRCGRCATYVRARKQLSIHEAPNILTIVLKRFQEGRYGKISKWITFPDMLDMIPFMTGTEDIPPLYMLYAVVVHLDTLNASFSGHYVSYVKDMRGNWFRIDDTEVKFSPYKCYEESSSSSTIRAPASPPRERDIDDVFSLGGKHDAQASSSHLAHEQTDARLPAAGEPAPSDSQPAPTHSTEPEAAPPSARVSPYPYAFDQVQPVPMSKVMSEGAYILFYMRSCPRPQRTYIEKTIQQQVPASVRNCISKAQKLARTGQSRPSSQSVGLQDSTNPRPDMPPRSTNHTSNGILKSASRNVQPVMEAYAEPVCMDFSNATSSDWSLFTSSDEASFTTESTRDSFSTVDYADTCNADTISSIFNTLYAPEYSRNSVSCRKVSNCRPHTRFVSEQKGHILDSYLSTQPLDKVQKQVLSKQLSDPSSQFPSDSNCNMFVKYGSNPIHGFERTSDHCKL</sequence>
<dbReference type="InterPro" id="IPR050164">
    <property type="entry name" value="Peptidase_C19"/>
</dbReference>
<dbReference type="GO" id="GO:0006508">
    <property type="term" value="P:proteolysis"/>
    <property type="evidence" value="ECO:0007669"/>
    <property type="project" value="UniProtKB-KW"/>
</dbReference>
<keyword evidence="7" id="KW-0833">Ubl conjugation pathway</keyword>
<dbReference type="FunFam" id="3.90.70.10:FF:000026">
    <property type="entry name" value="Ubiquitin carboxyl-terminal hydrolase 15"/>
    <property type="match status" value="1"/>
</dbReference>
<feature type="compositionally biased region" description="Polar residues" evidence="12">
    <location>
        <begin position="930"/>
        <end position="942"/>
    </location>
</feature>
<dbReference type="InterPro" id="IPR001394">
    <property type="entry name" value="Peptidase_C19_UCH"/>
</dbReference>
<comment type="caution">
    <text evidence="16">The sequence shown here is derived from an EMBL/GenBank/DDBJ whole genome shotgun (WGS) entry which is preliminary data.</text>
</comment>
<dbReference type="InterPro" id="IPR002893">
    <property type="entry name" value="Znf_MYND"/>
</dbReference>
<dbReference type="EC" id="3.4.19.12" evidence="3"/>
<keyword evidence="9" id="KW-0788">Thiol protease</keyword>
<dbReference type="FunFam" id="6.10.140.2220:FF:000006">
    <property type="entry name" value="Ubiquitin carboxyl-terminal hydrolase 15"/>
    <property type="match status" value="1"/>
</dbReference>
<evidence type="ECO:0000313" key="16">
    <source>
        <dbReference type="EMBL" id="KAK7847375.1"/>
    </source>
</evidence>
<dbReference type="GO" id="GO:0005634">
    <property type="term" value="C:nucleus"/>
    <property type="evidence" value="ECO:0007669"/>
    <property type="project" value="TreeGrafter"/>
</dbReference>
<keyword evidence="6 11" id="KW-0863">Zinc-finger</keyword>
<evidence type="ECO:0000259" key="15">
    <source>
        <dbReference type="PROSITE" id="PS50865"/>
    </source>
</evidence>
<feature type="domain" description="USP" evidence="14">
    <location>
        <begin position="468"/>
        <end position="776"/>
    </location>
</feature>
<dbReference type="Pfam" id="PF00443">
    <property type="entry name" value="UCH"/>
    <property type="match status" value="1"/>
</dbReference>
<organism evidence="16 17">
    <name type="scientific">Quercus suber</name>
    <name type="common">Cork oak</name>
    <dbReference type="NCBI Taxonomy" id="58331"/>
    <lineage>
        <taxon>Eukaryota</taxon>
        <taxon>Viridiplantae</taxon>
        <taxon>Streptophyta</taxon>
        <taxon>Embryophyta</taxon>
        <taxon>Tracheophyta</taxon>
        <taxon>Spermatophyta</taxon>
        <taxon>Magnoliopsida</taxon>
        <taxon>eudicotyledons</taxon>
        <taxon>Gunneridae</taxon>
        <taxon>Pentapetalae</taxon>
        <taxon>rosids</taxon>
        <taxon>fabids</taxon>
        <taxon>Fagales</taxon>
        <taxon>Fagaceae</taxon>
        <taxon>Quercus</taxon>
    </lineage>
</organism>
<feature type="compositionally biased region" description="Polar residues" evidence="12">
    <location>
        <begin position="905"/>
        <end position="923"/>
    </location>
</feature>
<keyword evidence="5" id="KW-0479">Metal-binding</keyword>
<dbReference type="EMBL" id="PKMF04000142">
    <property type="protein sequence ID" value="KAK7847375.1"/>
    <property type="molecule type" value="Genomic_DNA"/>
</dbReference>
<dbReference type="AlphaFoldDB" id="A0AAW0L7Q1"/>
<reference evidence="16 17" key="1">
    <citation type="journal article" date="2018" name="Sci. Data">
        <title>The draft genome sequence of cork oak.</title>
        <authorList>
            <person name="Ramos A.M."/>
            <person name="Usie A."/>
            <person name="Barbosa P."/>
            <person name="Barros P.M."/>
            <person name="Capote T."/>
            <person name="Chaves I."/>
            <person name="Simoes F."/>
            <person name="Abreu I."/>
            <person name="Carrasquinho I."/>
            <person name="Faro C."/>
            <person name="Guimaraes J.B."/>
            <person name="Mendonca D."/>
            <person name="Nobrega F."/>
            <person name="Rodrigues L."/>
            <person name="Saibo N.J.M."/>
            <person name="Varela M.C."/>
            <person name="Egas C."/>
            <person name="Matos J."/>
            <person name="Miguel C.M."/>
            <person name="Oliveira M.M."/>
            <person name="Ricardo C.P."/>
            <person name="Goncalves S."/>
        </authorList>
    </citation>
    <scope>NUCLEOTIDE SEQUENCE [LARGE SCALE GENOMIC DNA]</scope>
    <source>
        <strain evidence="17">cv. HL8</strain>
    </source>
</reference>
<evidence type="ECO:0000256" key="5">
    <source>
        <dbReference type="ARBA" id="ARBA00022723"/>
    </source>
</evidence>
<dbReference type="InterPro" id="IPR018200">
    <property type="entry name" value="USP_CS"/>
</dbReference>
<dbReference type="Pfam" id="PF01753">
    <property type="entry name" value="zf-MYND"/>
    <property type="match status" value="1"/>
</dbReference>
<dbReference type="PROSITE" id="PS00972">
    <property type="entry name" value="USP_1"/>
    <property type="match status" value="1"/>
</dbReference>
<dbReference type="GO" id="GO:0016579">
    <property type="term" value="P:protein deubiquitination"/>
    <property type="evidence" value="ECO:0007669"/>
    <property type="project" value="InterPro"/>
</dbReference>
<keyword evidence="10" id="KW-0862">Zinc</keyword>
<dbReference type="PANTHER" id="PTHR24006:SF685">
    <property type="entry name" value="UBIQUITIN CARBOXYL-TERMINAL HYDROLASE 15"/>
    <property type="match status" value="1"/>
</dbReference>
<dbReference type="PROSITE" id="PS50865">
    <property type="entry name" value="ZF_MYND_2"/>
    <property type="match status" value="1"/>
</dbReference>
<dbReference type="GO" id="GO:0005829">
    <property type="term" value="C:cytosol"/>
    <property type="evidence" value="ECO:0007669"/>
    <property type="project" value="TreeGrafter"/>
</dbReference>
<feature type="region of interest" description="Disordered" evidence="12">
    <location>
        <begin position="264"/>
        <end position="301"/>
    </location>
</feature>
<dbReference type="Gene3D" id="6.10.140.2220">
    <property type="match status" value="1"/>
</dbReference>
<evidence type="ECO:0000256" key="12">
    <source>
        <dbReference type="SAM" id="MobiDB-lite"/>
    </source>
</evidence>
<gene>
    <name evidence="16" type="primary">UBP15</name>
    <name evidence="16" type="ORF">CFP56_006693</name>
</gene>
<evidence type="ECO:0000256" key="1">
    <source>
        <dbReference type="ARBA" id="ARBA00000707"/>
    </source>
</evidence>
<evidence type="ECO:0000256" key="13">
    <source>
        <dbReference type="SAM" id="Phobius"/>
    </source>
</evidence>
<name>A0AAW0L7Q1_QUESU</name>
<comment type="similarity">
    <text evidence="2">Belongs to the peptidase C19 family.</text>
</comment>
<dbReference type="CDD" id="cd02661">
    <property type="entry name" value="Peptidase_C19E"/>
    <property type="match status" value="1"/>
</dbReference>
<dbReference type="Proteomes" id="UP000237347">
    <property type="component" value="Unassembled WGS sequence"/>
</dbReference>
<evidence type="ECO:0000313" key="17">
    <source>
        <dbReference type="Proteomes" id="UP000237347"/>
    </source>
</evidence>
<evidence type="ECO:0000259" key="14">
    <source>
        <dbReference type="PROSITE" id="PS50235"/>
    </source>
</evidence>
<evidence type="ECO:0000256" key="10">
    <source>
        <dbReference type="ARBA" id="ARBA00022833"/>
    </source>
</evidence>
<feature type="region of interest" description="Disordered" evidence="12">
    <location>
        <begin position="792"/>
        <end position="840"/>
    </location>
</feature>
<keyword evidence="13" id="KW-1133">Transmembrane helix</keyword>
<feature type="transmembrane region" description="Helical" evidence="13">
    <location>
        <begin position="7"/>
        <end position="27"/>
    </location>
</feature>
<keyword evidence="8 16" id="KW-0378">Hydrolase</keyword>
<dbReference type="SUPFAM" id="SSF144232">
    <property type="entry name" value="HIT/MYND zinc finger-like"/>
    <property type="match status" value="1"/>
</dbReference>
<keyword evidence="4" id="KW-0645">Protease</keyword>
<proteinExistence type="inferred from homology"/>
<feature type="domain" description="MYND-type" evidence="15">
    <location>
        <begin position="76"/>
        <end position="113"/>
    </location>
</feature>
<evidence type="ECO:0000256" key="11">
    <source>
        <dbReference type="PROSITE-ProRule" id="PRU00134"/>
    </source>
</evidence>
<evidence type="ECO:0000256" key="9">
    <source>
        <dbReference type="ARBA" id="ARBA00022807"/>
    </source>
</evidence>
<evidence type="ECO:0000256" key="2">
    <source>
        <dbReference type="ARBA" id="ARBA00009085"/>
    </source>
</evidence>